<dbReference type="Proteomes" id="UP000612680">
    <property type="component" value="Chromosome"/>
</dbReference>
<organism evidence="1 2">
    <name type="scientific">Dyadobacter sandarakinus</name>
    <dbReference type="NCBI Taxonomy" id="2747268"/>
    <lineage>
        <taxon>Bacteria</taxon>
        <taxon>Pseudomonadati</taxon>
        <taxon>Bacteroidota</taxon>
        <taxon>Cytophagia</taxon>
        <taxon>Cytophagales</taxon>
        <taxon>Spirosomataceae</taxon>
        <taxon>Dyadobacter</taxon>
    </lineage>
</organism>
<gene>
    <name evidence="1" type="ORF">HWI92_01570</name>
</gene>
<proteinExistence type="predicted"/>
<dbReference type="RefSeq" id="WP_204660455.1">
    <property type="nucleotide sequence ID" value="NZ_CP056775.1"/>
</dbReference>
<dbReference type="EMBL" id="CP056775">
    <property type="protein sequence ID" value="QRQ99693.1"/>
    <property type="molecule type" value="Genomic_DNA"/>
</dbReference>
<evidence type="ECO:0000313" key="2">
    <source>
        <dbReference type="Proteomes" id="UP000612680"/>
    </source>
</evidence>
<evidence type="ECO:0000313" key="1">
    <source>
        <dbReference type="EMBL" id="QRQ99693.1"/>
    </source>
</evidence>
<protein>
    <submittedName>
        <fullName evidence="1">Uncharacterized protein</fullName>
    </submittedName>
</protein>
<keyword evidence="2" id="KW-1185">Reference proteome</keyword>
<sequence length="122" mass="13930">MASLSGKIEEKLREIEVGEELTLTVRKVEQRSRVENLAVFISQRDEQEVLTFEDLFEVVGLVASVSEEFSLSKYTMKVTNGNLFDELIEIEARSLSEAEEKASEVCWNSDYYLQWVKPGGCK</sequence>
<accession>A0ABX7I106</accession>
<reference evidence="1 2" key="1">
    <citation type="submission" date="2020-06" db="EMBL/GenBank/DDBJ databases">
        <title>Dyadobacter sandarakinus sp. nov., isolated from the soil of the Arctic Yellow River Station.</title>
        <authorList>
            <person name="Zhang Y."/>
            <person name="Peng F."/>
        </authorList>
    </citation>
    <scope>NUCLEOTIDE SEQUENCE [LARGE SCALE GENOMIC DNA]</scope>
    <source>
        <strain evidence="1 2">Q3-56</strain>
    </source>
</reference>
<name>A0ABX7I106_9BACT</name>